<keyword evidence="2" id="KW-1185">Reference proteome</keyword>
<accession>A0ABW2TM18</accession>
<protein>
    <submittedName>
        <fullName evidence="1">Uncharacterized protein</fullName>
    </submittedName>
</protein>
<dbReference type="EMBL" id="JBHTEY010000004">
    <property type="protein sequence ID" value="MFC7614797.1"/>
    <property type="molecule type" value="Genomic_DNA"/>
</dbReference>
<comment type="caution">
    <text evidence="1">The sequence shown here is derived from an EMBL/GenBank/DDBJ whole genome shotgun (WGS) entry which is preliminary data.</text>
</comment>
<gene>
    <name evidence="1" type="ORF">ACFQV2_15995</name>
</gene>
<dbReference type="Proteomes" id="UP001596512">
    <property type="component" value="Unassembled WGS sequence"/>
</dbReference>
<evidence type="ECO:0000313" key="1">
    <source>
        <dbReference type="EMBL" id="MFC7614797.1"/>
    </source>
</evidence>
<sequence length="52" mass="5250">MGDVGDHVLALVEGLANIVAARSGSWVAQGRSTPFSTIARWQVSTHGGASAG</sequence>
<proteinExistence type="predicted"/>
<evidence type="ECO:0000313" key="2">
    <source>
        <dbReference type="Proteomes" id="UP001596512"/>
    </source>
</evidence>
<reference evidence="2" key="1">
    <citation type="journal article" date="2019" name="Int. J. Syst. Evol. Microbiol.">
        <title>The Global Catalogue of Microorganisms (GCM) 10K type strain sequencing project: providing services to taxonomists for standard genome sequencing and annotation.</title>
        <authorList>
            <consortium name="The Broad Institute Genomics Platform"/>
            <consortium name="The Broad Institute Genome Sequencing Center for Infectious Disease"/>
            <person name="Wu L."/>
            <person name="Ma J."/>
        </authorList>
    </citation>
    <scope>NUCLEOTIDE SEQUENCE [LARGE SCALE GENOMIC DNA]</scope>
    <source>
        <strain evidence="2">JCM 17695</strain>
    </source>
</reference>
<organism evidence="1 2">
    <name type="scientific">Actinokineospora soli</name>
    <dbReference type="NCBI Taxonomy" id="1048753"/>
    <lineage>
        <taxon>Bacteria</taxon>
        <taxon>Bacillati</taxon>
        <taxon>Actinomycetota</taxon>
        <taxon>Actinomycetes</taxon>
        <taxon>Pseudonocardiales</taxon>
        <taxon>Pseudonocardiaceae</taxon>
        <taxon>Actinokineospora</taxon>
    </lineage>
</organism>
<name>A0ABW2TM18_9PSEU</name>